<feature type="domain" description="DUF2207" evidence="4">
    <location>
        <begin position="63"/>
        <end position="198"/>
    </location>
</feature>
<feature type="region of interest" description="Disordered" evidence="1">
    <location>
        <begin position="584"/>
        <end position="605"/>
    </location>
</feature>
<keyword evidence="2" id="KW-0812">Transmembrane</keyword>
<proteinExistence type="predicted"/>
<reference evidence="6" key="1">
    <citation type="submission" date="2021-03" db="EMBL/GenBank/DDBJ databases">
        <title>Microbacterium sp. nov., a novel actinobacterium isolated from cow dung.</title>
        <authorList>
            <person name="Zhang L."/>
        </authorList>
    </citation>
    <scope>NUCLEOTIDE SEQUENCE</scope>
    <source>
        <strain evidence="6">NEAU-LLB</strain>
    </source>
</reference>
<feature type="transmembrane region" description="Helical" evidence="2">
    <location>
        <begin position="259"/>
        <end position="279"/>
    </location>
</feature>
<feature type="compositionally biased region" description="Gly residues" evidence="1">
    <location>
        <begin position="586"/>
        <end position="605"/>
    </location>
</feature>
<dbReference type="AlphaFoldDB" id="A0A939QHW5"/>
<keyword evidence="2" id="KW-0472">Membrane</keyword>
<evidence type="ECO:0000313" key="6">
    <source>
        <dbReference type="EMBL" id="MBO3662979.1"/>
    </source>
</evidence>
<evidence type="ECO:0000259" key="5">
    <source>
        <dbReference type="Pfam" id="PF20990"/>
    </source>
</evidence>
<feature type="signal peptide" evidence="3">
    <location>
        <begin position="1"/>
        <end position="35"/>
    </location>
</feature>
<dbReference type="Pfam" id="PF09972">
    <property type="entry name" value="DUF2207"/>
    <property type="match status" value="1"/>
</dbReference>
<evidence type="ECO:0000313" key="7">
    <source>
        <dbReference type="Proteomes" id="UP000680132"/>
    </source>
</evidence>
<keyword evidence="3" id="KW-0732">Signal</keyword>
<dbReference type="Pfam" id="PF20990">
    <property type="entry name" value="DUF2207_C"/>
    <property type="match status" value="1"/>
</dbReference>
<organism evidence="6 7">
    <name type="scientific">Microbacterium stercoris</name>
    <dbReference type="NCBI Taxonomy" id="2820289"/>
    <lineage>
        <taxon>Bacteria</taxon>
        <taxon>Bacillati</taxon>
        <taxon>Actinomycetota</taxon>
        <taxon>Actinomycetes</taxon>
        <taxon>Micrococcales</taxon>
        <taxon>Microbacteriaceae</taxon>
        <taxon>Microbacterium</taxon>
    </lineage>
</organism>
<sequence length="605" mass="64120">MRRTLSGPIRLLARAAATVVLALGLVAGAGSAAHADEEDDLQDFHFDRVESLIELSRDADGVGIATITETFTAVFPDHDQNRGMRLQIPTNYDWIPLRPQLVSVTDGEGTDRAFETETDDDRLVVTSAVPEGQFVHGKQTYAFTYTVENVGRAMENGVDEFYWDVLGHDWAQPIGTFTSEIRIGPELASAMTREMRCYVGALGTDDGCVIMSRGQDDGGQVVNLQALDGVEPGHGATVAIGFEPGTFTPFDASPFSSPWAILQMAGGALTLGALGWALAIRRRKLQHEPGRPTIIAEYEPPKGIDAATAAVILGKASKIVPAEILEQAVIGSLRIIESTGAFGRSKFTAELVDASRADDNGRIILKGLFGKKLAPGSTFEFGTTSTRFGKAAQNLQAWATERDAKLRGRSGFRIGAGAVILVVVAFLLTLGFGIAAIATFVNPVVPIVLLVFGFLALFAVLILLARAPFTREGAEIRDHLLGLKLFIEWAEADRIRMLQSPRGAERRQIDTGDPHQMLVLYERLLPFAVVFGQERQWAERLAVLYPGGAPGWYSGAGPMNAAAFSAGIGSLSSTAYSSSVSSSSGGSSGGGFSGGGGGGTSGGGV</sequence>
<feature type="transmembrane region" description="Helical" evidence="2">
    <location>
        <begin position="414"/>
        <end position="438"/>
    </location>
</feature>
<evidence type="ECO:0000256" key="2">
    <source>
        <dbReference type="SAM" id="Phobius"/>
    </source>
</evidence>
<evidence type="ECO:0000259" key="4">
    <source>
        <dbReference type="Pfam" id="PF09972"/>
    </source>
</evidence>
<feature type="domain" description="Predicted membrane protein YciQ-like C-terminal" evidence="5">
    <location>
        <begin position="297"/>
        <end position="541"/>
    </location>
</feature>
<evidence type="ECO:0000256" key="1">
    <source>
        <dbReference type="SAM" id="MobiDB-lite"/>
    </source>
</evidence>
<dbReference type="InterPro" id="IPR048389">
    <property type="entry name" value="YciQ-like_C"/>
</dbReference>
<accession>A0A939QHW5</accession>
<comment type="caution">
    <text evidence="6">The sequence shown here is derived from an EMBL/GenBank/DDBJ whole genome shotgun (WGS) entry which is preliminary data.</text>
</comment>
<gene>
    <name evidence="6" type="ORF">J5V96_05575</name>
</gene>
<keyword evidence="7" id="KW-1185">Reference proteome</keyword>
<dbReference type="InterPro" id="IPR018702">
    <property type="entry name" value="DUF2207"/>
</dbReference>
<dbReference type="EMBL" id="JAGFOA010000002">
    <property type="protein sequence ID" value="MBO3662979.1"/>
    <property type="molecule type" value="Genomic_DNA"/>
</dbReference>
<dbReference type="RefSeq" id="WP_208501511.1">
    <property type="nucleotide sequence ID" value="NZ_JAGFOA010000002.1"/>
</dbReference>
<dbReference type="Proteomes" id="UP000680132">
    <property type="component" value="Unassembled WGS sequence"/>
</dbReference>
<feature type="transmembrane region" description="Helical" evidence="2">
    <location>
        <begin position="444"/>
        <end position="465"/>
    </location>
</feature>
<protein>
    <submittedName>
        <fullName evidence="6">DUF2207 domain-containing protein</fullName>
    </submittedName>
</protein>
<name>A0A939QHW5_9MICO</name>
<feature type="chain" id="PRO_5036838671" evidence="3">
    <location>
        <begin position="36"/>
        <end position="605"/>
    </location>
</feature>
<evidence type="ECO:0000256" key="3">
    <source>
        <dbReference type="SAM" id="SignalP"/>
    </source>
</evidence>
<keyword evidence="2" id="KW-1133">Transmembrane helix</keyword>